<evidence type="ECO:0000256" key="1">
    <source>
        <dbReference type="ARBA" id="ARBA00009437"/>
    </source>
</evidence>
<dbReference type="Pfam" id="PF00126">
    <property type="entry name" value="HTH_1"/>
    <property type="match status" value="1"/>
</dbReference>
<dbReference type="PANTHER" id="PTHR30126">
    <property type="entry name" value="HTH-TYPE TRANSCRIPTIONAL REGULATOR"/>
    <property type="match status" value="1"/>
</dbReference>
<accession>A0A149VYN9</accession>
<reference evidence="6 8" key="1">
    <citation type="submission" date="2016-01" db="EMBL/GenBank/DDBJ databases">
        <title>Genome sequence of the acidophilic iron oxidising Ferrovum strain Z-31.</title>
        <authorList>
            <person name="Poehlein A."/>
            <person name="Ullrich S.R."/>
            <person name="Schloemann M."/>
            <person name="Muehling M."/>
            <person name="Daniel R."/>
        </authorList>
    </citation>
    <scope>NUCLEOTIDE SEQUENCE [LARGE SCALE GENOMIC DNA]</scope>
    <source>
        <strain evidence="6 8">Z-31</strain>
    </source>
</reference>
<dbReference type="InterPro" id="IPR036388">
    <property type="entry name" value="WH-like_DNA-bd_sf"/>
</dbReference>
<protein>
    <submittedName>
        <fullName evidence="6">HTH-type transcriptional activator CmpR</fullName>
    </submittedName>
    <submittedName>
        <fullName evidence="7">LysR family transcriptional regulator</fullName>
    </submittedName>
</protein>
<dbReference type="PATRIC" id="fig|1789004.3.peg.1128"/>
<comment type="similarity">
    <text evidence="1">Belongs to the LysR transcriptional regulatory family.</text>
</comment>
<evidence type="ECO:0000313" key="7">
    <source>
        <dbReference type="EMBL" id="QWY76547.1"/>
    </source>
</evidence>
<name>A0A859AFR1_9PROT</name>
<dbReference type="Gene3D" id="3.40.190.290">
    <property type="match status" value="1"/>
</dbReference>
<evidence type="ECO:0000256" key="2">
    <source>
        <dbReference type="ARBA" id="ARBA00023015"/>
    </source>
</evidence>
<keyword evidence="4" id="KW-0804">Transcription</keyword>
<dbReference type="InterPro" id="IPR005119">
    <property type="entry name" value="LysR_subst-bd"/>
</dbReference>
<organism evidence="6 8">
    <name type="scientific">Ferrovum myxofaciens</name>
    <dbReference type="NCBI Taxonomy" id="416213"/>
    <lineage>
        <taxon>Bacteria</taxon>
        <taxon>Pseudomonadati</taxon>
        <taxon>Pseudomonadota</taxon>
        <taxon>Betaproteobacteria</taxon>
        <taxon>Ferrovales</taxon>
        <taxon>Ferrovaceae</taxon>
        <taxon>Ferrovum</taxon>
    </lineage>
</organism>
<sequence length="308" mass="34619">MHFTFRQLQIFEAVARLLSFSRASEELHLTQPAVSMQIKQLEDFVGMPLFEQMGKRIFLTHAGEELYQHARVIARQLKDAREALESLREGISGRLDIAIISTAKYFAPTLLSRFCVLYPAVQLKLSVSNRAGIVRQLHHNEVDLVIMGQPPQEMGVVMEPFARNAHIIVAPPTHPLAAEKTVEVADLAGEDFLLREKGSGTRQLLERFLLAHGVEIHPRMEMSSNETIKQATIAGMGIAFLSEHSVTLELETKRLKILPVVGLPIIRDWNLVHHRDKRLSPVARAFKAFLLEQAPHMLPVVGERGMIA</sequence>
<dbReference type="GO" id="GO:0000976">
    <property type="term" value="F:transcription cis-regulatory region binding"/>
    <property type="evidence" value="ECO:0007669"/>
    <property type="project" value="TreeGrafter"/>
</dbReference>
<dbReference type="Pfam" id="PF03466">
    <property type="entry name" value="LysR_substrate"/>
    <property type="match status" value="1"/>
</dbReference>
<dbReference type="PANTHER" id="PTHR30126:SF5">
    <property type="entry name" value="HTH-TYPE TRANSCRIPTIONAL ACTIVATOR CMPR"/>
    <property type="match status" value="1"/>
</dbReference>
<dbReference type="Gene3D" id="1.10.10.10">
    <property type="entry name" value="Winged helix-like DNA-binding domain superfamily/Winged helix DNA-binding domain"/>
    <property type="match status" value="1"/>
</dbReference>
<dbReference type="CDD" id="cd08419">
    <property type="entry name" value="PBP2_CbbR_RubisCO_like"/>
    <property type="match status" value="1"/>
</dbReference>
<accession>A0A859AFR1</accession>
<dbReference type="OrthoDB" id="9785745at2"/>
<dbReference type="RefSeq" id="WP_031595877.1">
    <property type="nucleotide sequence ID" value="NZ_CP053675.1"/>
</dbReference>
<feature type="domain" description="HTH lysR-type" evidence="5">
    <location>
        <begin position="3"/>
        <end position="60"/>
    </location>
</feature>
<dbReference type="PROSITE" id="PS50931">
    <property type="entry name" value="HTH_LYSR"/>
    <property type="match status" value="1"/>
</dbReference>
<dbReference type="EMBL" id="CP071137">
    <property type="protein sequence ID" value="QWY76547.1"/>
    <property type="molecule type" value="Genomic_DNA"/>
</dbReference>
<dbReference type="PRINTS" id="PR00039">
    <property type="entry name" value="HTHLYSR"/>
</dbReference>
<keyword evidence="8" id="KW-1185">Reference proteome</keyword>
<dbReference type="Proteomes" id="UP000075653">
    <property type="component" value="Unassembled WGS sequence"/>
</dbReference>
<evidence type="ECO:0000256" key="4">
    <source>
        <dbReference type="ARBA" id="ARBA00023163"/>
    </source>
</evidence>
<dbReference type="SUPFAM" id="SSF53850">
    <property type="entry name" value="Periplasmic binding protein-like II"/>
    <property type="match status" value="1"/>
</dbReference>
<evidence type="ECO:0000313" key="6">
    <source>
        <dbReference type="EMBL" id="KXW58349.1"/>
    </source>
</evidence>
<dbReference type="EMBL" id="LRRD01000016">
    <property type="protein sequence ID" value="KXW58349.1"/>
    <property type="molecule type" value="Genomic_DNA"/>
</dbReference>
<dbReference type="SUPFAM" id="SSF46785">
    <property type="entry name" value="Winged helix' DNA-binding domain"/>
    <property type="match status" value="1"/>
</dbReference>
<dbReference type="InterPro" id="IPR000847">
    <property type="entry name" value="LysR_HTH_N"/>
</dbReference>
<keyword evidence="2" id="KW-0805">Transcription regulation</keyword>
<dbReference type="GO" id="GO:0003700">
    <property type="term" value="F:DNA-binding transcription factor activity"/>
    <property type="evidence" value="ECO:0007669"/>
    <property type="project" value="InterPro"/>
</dbReference>
<dbReference type="InterPro" id="IPR036390">
    <property type="entry name" value="WH_DNA-bd_sf"/>
</dbReference>
<reference evidence="7" key="2">
    <citation type="submission" date="2021-02" db="EMBL/GenBank/DDBJ databases">
        <title>Comparative genomics of Ferrovum myxofaciens strains, predominant extremophile bacteria forming large biofilm stalactites in acid mine ecosystems.</title>
        <authorList>
            <person name="Burkartova K."/>
            <person name="Ridl J."/>
            <person name="Pajer P."/>
            <person name="Falteisek L."/>
        </authorList>
    </citation>
    <scope>NUCLEOTIDE SEQUENCE</scope>
    <source>
        <strain evidence="7">MI1III</strain>
    </source>
</reference>
<evidence type="ECO:0000256" key="3">
    <source>
        <dbReference type="ARBA" id="ARBA00023125"/>
    </source>
</evidence>
<dbReference type="AlphaFoldDB" id="A0A859AFR1"/>
<gene>
    <name evidence="6" type="primary">cmpR_3</name>
    <name evidence="6" type="ORF">FEMY_11120</name>
    <name evidence="7" type="ORF">JZL65_08495</name>
</gene>
<evidence type="ECO:0000259" key="5">
    <source>
        <dbReference type="PROSITE" id="PS50931"/>
    </source>
</evidence>
<dbReference type="Proteomes" id="UP000683551">
    <property type="component" value="Chromosome"/>
</dbReference>
<evidence type="ECO:0000313" key="8">
    <source>
        <dbReference type="Proteomes" id="UP000075653"/>
    </source>
</evidence>
<dbReference type="FunFam" id="1.10.10.10:FF:000001">
    <property type="entry name" value="LysR family transcriptional regulator"/>
    <property type="match status" value="1"/>
</dbReference>
<proteinExistence type="inferred from homology"/>
<keyword evidence="3" id="KW-0238">DNA-binding</keyword>